<sequence>MPLFTCVRTMDATFILITSITAIANVIIHKRREQDTRKISSVYTIKFAFWASRSAWLVGSIGAIAVSVVEPAPGEGARAVPAGDHLRREVRLVCRNNLVRTRGGNRCGGGRTGMWLLHPGEKRRLAVARRRRRR</sequence>
<dbReference type="EnsemblPlants" id="AET3Gv20687600.9">
    <property type="protein sequence ID" value="AET3Gv20687600.9"/>
    <property type="gene ID" value="AET3Gv20687600"/>
</dbReference>
<keyword evidence="1" id="KW-0812">Transmembrane</keyword>
<dbReference type="Gramene" id="AET3Gv20687600.9">
    <property type="protein sequence ID" value="AET3Gv20687600.9"/>
    <property type="gene ID" value="AET3Gv20687600"/>
</dbReference>
<reference evidence="2" key="3">
    <citation type="journal article" date="2017" name="Nature">
        <title>Genome sequence of the progenitor of the wheat D genome Aegilops tauschii.</title>
        <authorList>
            <person name="Luo M.C."/>
            <person name="Gu Y.Q."/>
            <person name="Puiu D."/>
            <person name="Wang H."/>
            <person name="Twardziok S.O."/>
            <person name="Deal K.R."/>
            <person name="Huo N."/>
            <person name="Zhu T."/>
            <person name="Wang L."/>
            <person name="Wang Y."/>
            <person name="McGuire P.E."/>
            <person name="Liu S."/>
            <person name="Long H."/>
            <person name="Ramasamy R.K."/>
            <person name="Rodriguez J.C."/>
            <person name="Van S.L."/>
            <person name="Yuan L."/>
            <person name="Wang Z."/>
            <person name="Xia Z."/>
            <person name="Xiao L."/>
            <person name="Anderson O.D."/>
            <person name="Ouyang S."/>
            <person name="Liang Y."/>
            <person name="Zimin A.V."/>
            <person name="Pertea G."/>
            <person name="Qi P."/>
            <person name="Bennetzen J.L."/>
            <person name="Dai X."/>
            <person name="Dawson M.W."/>
            <person name="Muller H.G."/>
            <person name="Kugler K."/>
            <person name="Rivarola-Duarte L."/>
            <person name="Spannagl M."/>
            <person name="Mayer K.F.X."/>
            <person name="Lu F.H."/>
            <person name="Bevan M.W."/>
            <person name="Leroy P."/>
            <person name="Li P."/>
            <person name="You F.M."/>
            <person name="Sun Q."/>
            <person name="Liu Z."/>
            <person name="Lyons E."/>
            <person name="Wicker T."/>
            <person name="Salzberg S.L."/>
            <person name="Devos K.M."/>
            <person name="Dvorak J."/>
        </authorList>
    </citation>
    <scope>NUCLEOTIDE SEQUENCE [LARGE SCALE GENOMIC DNA]</scope>
    <source>
        <strain evidence="2">cv. AL8/78</strain>
    </source>
</reference>
<organism evidence="2 3">
    <name type="scientific">Aegilops tauschii subsp. strangulata</name>
    <name type="common">Goatgrass</name>
    <dbReference type="NCBI Taxonomy" id="200361"/>
    <lineage>
        <taxon>Eukaryota</taxon>
        <taxon>Viridiplantae</taxon>
        <taxon>Streptophyta</taxon>
        <taxon>Embryophyta</taxon>
        <taxon>Tracheophyta</taxon>
        <taxon>Spermatophyta</taxon>
        <taxon>Magnoliopsida</taxon>
        <taxon>Liliopsida</taxon>
        <taxon>Poales</taxon>
        <taxon>Poaceae</taxon>
        <taxon>BOP clade</taxon>
        <taxon>Pooideae</taxon>
        <taxon>Triticodae</taxon>
        <taxon>Triticeae</taxon>
        <taxon>Triticinae</taxon>
        <taxon>Aegilops</taxon>
    </lineage>
</organism>
<dbReference type="AlphaFoldDB" id="A0A453FIP7"/>
<keyword evidence="1" id="KW-0472">Membrane</keyword>
<reference evidence="3" key="1">
    <citation type="journal article" date="2014" name="Science">
        <title>Ancient hybridizations among the ancestral genomes of bread wheat.</title>
        <authorList>
            <consortium name="International Wheat Genome Sequencing Consortium,"/>
            <person name="Marcussen T."/>
            <person name="Sandve S.R."/>
            <person name="Heier L."/>
            <person name="Spannagl M."/>
            <person name="Pfeifer M."/>
            <person name="Jakobsen K.S."/>
            <person name="Wulff B.B."/>
            <person name="Steuernagel B."/>
            <person name="Mayer K.F."/>
            <person name="Olsen O.A."/>
        </authorList>
    </citation>
    <scope>NUCLEOTIDE SEQUENCE [LARGE SCALE GENOMIC DNA]</scope>
    <source>
        <strain evidence="3">cv. AL8/78</strain>
    </source>
</reference>
<evidence type="ECO:0000313" key="3">
    <source>
        <dbReference type="Proteomes" id="UP000015105"/>
    </source>
</evidence>
<keyword evidence="3" id="KW-1185">Reference proteome</keyword>
<feature type="transmembrane region" description="Helical" evidence="1">
    <location>
        <begin position="12"/>
        <end position="28"/>
    </location>
</feature>
<accession>A0A453FIP7</accession>
<reference evidence="3" key="2">
    <citation type="journal article" date="2017" name="Nat. Plants">
        <title>The Aegilops tauschii genome reveals multiple impacts of transposons.</title>
        <authorList>
            <person name="Zhao G."/>
            <person name="Zou C."/>
            <person name="Li K."/>
            <person name="Wang K."/>
            <person name="Li T."/>
            <person name="Gao L."/>
            <person name="Zhang X."/>
            <person name="Wang H."/>
            <person name="Yang Z."/>
            <person name="Liu X."/>
            <person name="Jiang W."/>
            <person name="Mao L."/>
            <person name="Kong X."/>
            <person name="Jiao Y."/>
            <person name="Jia J."/>
        </authorList>
    </citation>
    <scope>NUCLEOTIDE SEQUENCE [LARGE SCALE GENOMIC DNA]</scope>
    <source>
        <strain evidence="3">cv. AL8/78</strain>
    </source>
</reference>
<evidence type="ECO:0000256" key="1">
    <source>
        <dbReference type="SAM" id="Phobius"/>
    </source>
</evidence>
<protein>
    <submittedName>
        <fullName evidence="2">Uncharacterized protein</fullName>
    </submittedName>
</protein>
<reference evidence="2" key="4">
    <citation type="submission" date="2019-03" db="UniProtKB">
        <authorList>
            <consortium name="EnsemblPlants"/>
        </authorList>
    </citation>
    <scope>IDENTIFICATION</scope>
</reference>
<reference evidence="2" key="5">
    <citation type="journal article" date="2021" name="G3 (Bethesda)">
        <title>Aegilops tauschii genome assembly Aet v5.0 features greater sequence contiguity and improved annotation.</title>
        <authorList>
            <person name="Wang L."/>
            <person name="Zhu T."/>
            <person name="Rodriguez J.C."/>
            <person name="Deal K.R."/>
            <person name="Dubcovsky J."/>
            <person name="McGuire P.E."/>
            <person name="Lux T."/>
            <person name="Spannagl M."/>
            <person name="Mayer K.F.X."/>
            <person name="Baldrich P."/>
            <person name="Meyers B.C."/>
            <person name="Huo N."/>
            <person name="Gu Y.Q."/>
            <person name="Zhou H."/>
            <person name="Devos K.M."/>
            <person name="Bennetzen J.L."/>
            <person name="Unver T."/>
            <person name="Budak H."/>
            <person name="Gulick P.J."/>
            <person name="Galiba G."/>
            <person name="Kalapos B."/>
            <person name="Nelson D.R."/>
            <person name="Li P."/>
            <person name="You F.M."/>
            <person name="Luo M.C."/>
            <person name="Dvorak J."/>
        </authorList>
    </citation>
    <scope>NUCLEOTIDE SEQUENCE [LARGE SCALE GENOMIC DNA]</scope>
    <source>
        <strain evidence="2">cv. AL8/78</strain>
    </source>
</reference>
<dbReference type="Proteomes" id="UP000015105">
    <property type="component" value="Chromosome 3D"/>
</dbReference>
<proteinExistence type="predicted"/>
<evidence type="ECO:0000313" key="2">
    <source>
        <dbReference type="EnsemblPlants" id="AET3Gv20687600.9"/>
    </source>
</evidence>
<name>A0A453FIP7_AEGTS</name>
<keyword evidence="1" id="KW-1133">Transmembrane helix</keyword>